<dbReference type="Proteomes" id="UP000230750">
    <property type="component" value="Unassembled WGS sequence"/>
</dbReference>
<dbReference type="InterPro" id="IPR013783">
    <property type="entry name" value="Ig-like_fold"/>
</dbReference>
<protein>
    <submittedName>
        <fullName evidence="4">Nuclear factor</fullName>
    </submittedName>
</protein>
<feature type="repeat" description="ANK" evidence="1">
    <location>
        <begin position="933"/>
        <end position="965"/>
    </location>
</feature>
<dbReference type="SUPFAM" id="SSF49417">
    <property type="entry name" value="p53-like transcription factors"/>
    <property type="match status" value="1"/>
</dbReference>
<accession>A0A2G8K945</accession>
<keyword evidence="1" id="KW-0040">ANK repeat</keyword>
<dbReference type="PROSITE" id="PS50088">
    <property type="entry name" value="ANK_REPEAT"/>
    <property type="match status" value="4"/>
</dbReference>
<dbReference type="InterPro" id="IPR002110">
    <property type="entry name" value="Ankyrin_rpt"/>
</dbReference>
<feature type="region of interest" description="Disordered" evidence="2">
    <location>
        <begin position="474"/>
        <end position="501"/>
    </location>
</feature>
<feature type="repeat" description="ANK" evidence="1">
    <location>
        <begin position="865"/>
        <end position="897"/>
    </location>
</feature>
<comment type="caution">
    <text evidence="4">The sequence shown here is derived from an EMBL/GenBank/DDBJ whole genome shotgun (WGS) entry which is preliminary data.</text>
</comment>
<dbReference type="InterPro" id="IPR037059">
    <property type="entry name" value="RHD_DNA_bind_dom_sf"/>
</dbReference>
<organism evidence="4 5">
    <name type="scientific">Stichopus japonicus</name>
    <name type="common">Sea cucumber</name>
    <dbReference type="NCBI Taxonomy" id="307972"/>
    <lineage>
        <taxon>Eukaryota</taxon>
        <taxon>Metazoa</taxon>
        <taxon>Echinodermata</taxon>
        <taxon>Eleutherozoa</taxon>
        <taxon>Echinozoa</taxon>
        <taxon>Holothuroidea</taxon>
        <taxon>Aspidochirotacea</taxon>
        <taxon>Aspidochirotida</taxon>
        <taxon>Stichopodidae</taxon>
        <taxon>Apostichopus</taxon>
    </lineage>
</organism>
<dbReference type="InterPro" id="IPR030492">
    <property type="entry name" value="RHD_CS"/>
</dbReference>
<feature type="repeat" description="ANK" evidence="1">
    <location>
        <begin position="750"/>
        <end position="782"/>
    </location>
</feature>
<dbReference type="PANTHER" id="PTHR24169">
    <property type="entry name" value="NUCLEAR FACTOR NF-KAPPA-B PROTEIN"/>
    <property type="match status" value="1"/>
</dbReference>
<dbReference type="SUPFAM" id="SSF81296">
    <property type="entry name" value="E set domains"/>
    <property type="match status" value="1"/>
</dbReference>
<dbReference type="SMART" id="SM00248">
    <property type="entry name" value="ANK"/>
    <property type="match status" value="6"/>
</dbReference>
<dbReference type="CDD" id="cd01177">
    <property type="entry name" value="IPT_NFkappaB"/>
    <property type="match status" value="1"/>
</dbReference>
<dbReference type="InterPro" id="IPR000451">
    <property type="entry name" value="NFkB/Dor"/>
</dbReference>
<dbReference type="InterPro" id="IPR036770">
    <property type="entry name" value="Ankyrin_rpt-contain_sf"/>
</dbReference>
<feature type="region of interest" description="Disordered" evidence="2">
    <location>
        <begin position="367"/>
        <end position="401"/>
    </location>
</feature>
<dbReference type="PANTHER" id="PTHR24169:SF28">
    <property type="entry name" value="NUCLEAR FACTOR NF-KAPPA-B P110 SUBUNIT"/>
    <property type="match status" value="1"/>
</dbReference>
<dbReference type="InterPro" id="IPR032397">
    <property type="entry name" value="RHD_dimer"/>
</dbReference>
<dbReference type="Gene3D" id="1.25.40.20">
    <property type="entry name" value="Ankyrin repeat-containing domain"/>
    <property type="match status" value="1"/>
</dbReference>
<evidence type="ECO:0000313" key="5">
    <source>
        <dbReference type="Proteomes" id="UP000230750"/>
    </source>
</evidence>
<gene>
    <name evidence="4" type="ORF">BSL78_18621</name>
</gene>
<feature type="region of interest" description="Disordered" evidence="2">
    <location>
        <begin position="417"/>
        <end position="461"/>
    </location>
</feature>
<dbReference type="Gene3D" id="2.60.40.340">
    <property type="entry name" value="Rel homology domain (RHD), DNA-binding domain"/>
    <property type="match status" value="1"/>
</dbReference>
<dbReference type="STRING" id="307972.A0A2G8K945"/>
<dbReference type="EMBL" id="MRZV01000772">
    <property type="protein sequence ID" value="PIK44524.1"/>
    <property type="molecule type" value="Genomic_DNA"/>
</dbReference>
<dbReference type="Gene3D" id="2.60.40.10">
    <property type="entry name" value="Immunoglobulins"/>
    <property type="match status" value="1"/>
</dbReference>
<dbReference type="AlphaFoldDB" id="A0A2G8K945"/>
<dbReference type="PROSITE" id="PS50297">
    <property type="entry name" value="ANK_REP_REGION"/>
    <property type="match status" value="4"/>
</dbReference>
<dbReference type="InterPro" id="IPR014756">
    <property type="entry name" value="Ig_E-set"/>
</dbReference>
<feature type="compositionally biased region" description="Low complexity" evidence="2">
    <location>
        <begin position="417"/>
        <end position="448"/>
    </location>
</feature>
<dbReference type="GO" id="GO:0005737">
    <property type="term" value="C:cytoplasm"/>
    <property type="evidence" value="ECO:0007669"/>
    <property type="project" value="InterPro"/>
</dbReference>
<keyword evidence="5" id="KW-1185">Reference proteome</keyword>
<dbReference type="PROSITE" id="PS01204">
    <property type="entry name" value="REL_1"/>
    <property type="match status" value="1"/>
</dbReference>
<feature type="repeat" description="ANK" evidence="1">
    <location>
        <begin position="789"/>
        <end position="821"/>
    </location>
</feature>
<dbReference type="OrthoDB" id="10254686at2759"/>
<dbReference type="GO" id="GO:0000978">
    <property type="term" value="F:RNA polymerase II cis-regulatory region sequence-specific DNA binding"/>
    <property type="evidence" value="ECO:0007669"/>
    <property type="project" value="TreeGrafter"/>
</dbReference>
<feature type="domain" description="RHD" evidence="3">
    <location>
        <begin position="26"/>
        <end position="218"/>
    </location>
</feature>
<reference evidence="4 5" key="1">
    <citation type="journal article" date="2017" name="PLoS Biol.">
        <title>The sea cucumber genome provides insights into morphological evolution and visceral regeneration.</title>
        <authorList>
            <person name="Zhang X."/>
            <person name="Sun L."/>
            <person name="Yuan J."/>
            <person name="Sun Y."/>
            <person name="Gao Y."/>
            <person name="Zhang L."/>
            <person name="Li S."/>
            <person name="Dai H."/>
            <person name="Hamel J.F."/>
            <person name="Liu C."/>
            <person name="Yu Y."/>
            <person name="Liu S."/>
            <person name="Lin W."/>
            <person name="Guo K."/>
            <person name="Jin S."/>
            <person name="Xu P."/>
            <person name="Storey K.B."/>
            <person name="Huan P."/>
            <person name="Zhang T."/>
            <person name="Zhou Y."/>
            <person name="Zhang J."/>
            <person name="Lin C."/>
            <person name="Li X."/>
            <person name="Xing L."/>
            <person name="Huo D."/>
            <person name="Sun M."/>
            <person name="Wang L."/>
            <person name="Mercier A."/>
            <person name="Li F."/>
            <person name="Yang H."/>
            <person name="Xiang J."/>
        </authorList>
    </citation>
    <scope>NUCLEOTIDE SEQUENCE [LARGE SCALE GENOMIC DNA]</scope>
    <source>
        <strain evidence="4">Shaxun</strain>
        <tissue evidence="4">Muscle</tissue>
    </source>
</reference>
<feature type="compositionally biased region" description="Low complexity" evidence="2">
    <location>
        <begin position="490"/>
        <end position="501"/>
    </location>
</feature>
<dbReference type="InterPro" id="IPR011539">
    <property type="entry name" value="RHD_DNA_bind_dom"/>
</dbReference>
<dbReference type="FunFam" id="2.60.40.10:FF:000046">
    <property type="entry name" value="Nuclear factor NF-kappa-B p105 subunit"/>
    <property type="match status" value="1"/>
</dbReference>
<evidence type="ECO:0000313" key="4">
    <source>
        <dbReference type="EMBL" id="PIK44524.1"/>
    </source>
</evidence>
<name>A0A2G8K945_STIJA</name>
<dbReference type="PRINTS" id="PR00057">
    <property type="entry name" value="NFKBTNSCPFCT"/>
</dbReference>
<dbReference type="Pfam" id="PF16179">
    <property type="entry name" value="RHD_dimer"/>
    <property type="match status" value="1"/>
</dbReference>
<evidence type="ECO:0000256" key="2">
    <source>
        <dbReference type="SAM" id="MobiDB-lite"/>
    </source>
</evidence>
<dbReference type="InterPro" id="IPR002909">
    <property type="entry name" value="IPT_dom"/>
</dbReference>
<dbReference type="Pfam" id="PF00554">
    <property type="entry name" value="RHD_DNA_bind"/>
    <property type="match status" value="1"/>
</dbReference>
<evidence type="ECO:0000259" key="3">
    <source>
        <dbReference type="PROSITE" id="PS50254"/>
    </source>
</evidence>
<dbReference type="GO" id="GO:0000981">
    <property type="term" value="F:DNA-binding transcription factor activity, RNA polymerase II-specific"/>
    <property type="evidence" value="ECO:0007669"/>
    <property type="project" value="TreeGrafter"/>
</dbReference>
<sequence length="976" mass="108748">MMEPDHVLDDIWQQIGVPEVGLTPVEAEPELKITEQPKTKGFRFRYNCEGLSHGGLPGEHNQKGKRTYPSVEIYNYVGEARIVVSLVTDEPEPKPHAHSLVGRNCNNGICTVQVGPADMTACFQNLMIQHATRRDAIPILQRRILEHQQIRSMILGSNAEPQMSVAEAEERAKLMAKDMDLSKVKLCFQAYLKDISGRFTRALPPILSNVVYDSHSPNSTALKICRMDRSSGSTLGGEEVYLLCDKVQKEDIEVRFFEMNSAGEVVWEGFGDFGPTDVHRQYAIVFKTPPFRDNNIQQSIGVQVQLRRKSDHEVSDPKPFKYHSPIKDKERISRKRVKRCYPIATDEDLLRELIDAGNKFDPAMNPFGLQPTNRNEIKPMVLGNGVSNTQQPSPGDAKTSYMPVVTQSNMSSGIAAQLPQQQQVNLQQSQQQLLAQQQHPSPQTQGQPTLGGPHSHLSEHPKTQQMLLLESRYRQQQRMQQQRLPGSCDQQQQQHSGHPQQQILSAVQQNVQVTQHQQNPQIIHQLQQTVQIQRQQRAVAQQDGNYPFQPQQKLHGGQQNGFQATPRKICSGLQRRGVSKVLVKTEPLNCRELKENLPEMDMDVSDLSKDRGLGLDFPTDVRSDAFQLNLPANIEADACVDRHPSKMALENEARESLRRTMEWQKDFGLDINIDDGQEKEINGSLPFEGDKDMSEFVEKTIQFDPNTDYEQGIIELAEQLSEALLMYSQTGDTRALLQAQKHLLSIEDDNGDTPLHLAVIHGQPEALQAILSVVITIKGQNMVNHKNKLDQTPLHLAVITKSLDMVNFLLDCGSDPNILDQNGFNSLHLAVDGRFHVGIESLISSSPGNQGRSTIPADQDALNLDGYAALHMAVEKKDLIAVQKLIKSGANKDIPDGKSGRAPLHCAVLAEDFTMLSYLVADAKVNIHAEDFAGNTPLHIASAHNLRAVAALLIAAGANPESRNGDIQTSLMTRTL</sequence>
<dbReference type="Pfam" id="PF12796">
    <property type="entry name" value="Ank_2"/>
    <property type="match status" value="2"/>
</dbReference>
<proteinExistence type="predicted"/>
<evidence type="ECO:0000256" key="1">
    <source>
        <dbReference type="PROSITE-ProRule" id="PRU00023"/>
    </source>
</evidence>
<feature type="compositionally biased region" description="Low complexity" evidence="2">
    <location>
        <begin position="474"/>
        <end position="483"/>
    </location>
</feature>
<dbReference type="InterPro" id="IPR033926">
    <property type="entry name" value="IPT_NFkappaB"/>
</dbReference>
<dbReference type="PROSITE" id="PS50254">
    <property type="entry name" value="REL_2"/>
    <property type="match status" value="1"/>
</dbReference>
<dbReference type="SMART" id="SM00429">
    <property type="entry name" value="IPT"/>
    <property type="match status" value="1"/>
</dbReference>
<dbReference type="InterPro" id="IPR008967">
    <property type="entry name" value="p53-like_TF_DNA-bd_sf"/>
</dbReference>
<dbReference type="SUPFAM" id="SSF48403">
    <property type="entry name" value="Ankyrin repeat"/>
    <property type="match status" value="1"/>
</dbReference>